<evidence type="ECO:0000313" key="2">
    <source>
        <dbReference type="EMBL" id="KAJ8439182.1"/>
    </source>
</evidence>
<feature type="compositionally biased region" description="Low complexity" evidence="1">
    <location>
        <begin position="1"/>
        <end position="15"/>
    </location>
</feature>
<keyword evidence="3" id="KW-1185">Reference proteome</keyword>
<evidence type="ECO:0000256" key="1">
    <source>
        <dbReference type="SAM" id="MobiDB-lite"/>
    </source>
</evidence>
<dbReference type="Proteomes" id="UP001153076">
    <property type="component" value="Unassembled WGS sequence"/>
</dbReference>
<evidence type="ECO:0000313" key="3">
    <source>
        <dbReference type="Proteomes" id="UP001153076"/>
    </source>
</evidence>
<feature type="region of interest" description="Disordered" evidence="1">
    <location>
        <begin position="1"/>
        <end position="55"/>
    </location>
</feature>
<feature type="compositionally biased region" description="Polar residues" evidence="1">
    <location>
        <begin position="16"/>
        <end position="31"/>
    </location>
</feature>
<protein>
    <submittedName>
        <fullName evidence="2">Uncharacterized protein</fullName>
    </submittedName>
</protein>
<accession>A0A9Q1QEI5</accession>
<proteinExistence type="predicted"/>
<comment type="caution">
    <text evidence="2">The sequence shown here is derived from an EMBL/GenBank/DDBJ whole genome shotgun (WGS) entry which is preliminary data.</text>
</comment>
<name>A0A9Q1QEI5_9CARY</name>
<dbReference type="EMBL" id="JAKOGI010000228">
    <property type="protein sequence ID" value="KAJ8439182.1"/>
    <property type="molecule type" value="Genomic_DNA"/>
</dbReference>
<reference evidence="2" key="1">
    <citation type="submission" date="2022-04" db="EMBL/GenBank/DDBJ databases">
        <title>Carnegiea gigantea Genome sequencing and assembly v2.</title>
        <authorList>
            <person name="Copetti D."/>
            <person name="Sanderson M.J."/>
            <person name="Burquez A."/>
            <person name="Wojciechowski M.F."/>
        </authorList>
    </citation>
    <scope>NUCLEOTIDE SEQUENCE</scope>
    <source>
        <strain evidence="2">SGP5-SGP5p</strain>
        <tissue evidence="2">Aerial part</tissue>
    </source>
</reference>
<dbReference type="AlphaFoldDB" id="A0A9Q1QEI5"/>
<organism evidence="2 3">
    <name type="scientific">Carnegiea gigantea</name>
    <dbReference type="NCBI Taxonomy" id="171969"/>
    <lineage>
        <taxon>Eukaryota</taxon>
        <taxon>Viridiplantae</taxon>
        <taxon>Streptophyta</taxon>
        <taxon>Embryophyta</taxon>
        <taxon>Tracheophyta</taxon>
        <taxon>Spermatophyta</taxon>
        <taxon>Magnoliopsida</taxon>
        <taxon>eudicotyledons</taxon>
        <taxon>Gunneridae</taxon>
        <taxon>Pentapetalae</taxon>
        <taxon>Caryophyllales</taxon>
        <taxon>Cactineae</taxon>
        <taxon>Cactaceae</taxon>
        <taxon>Cactoideae</taxon>
        <taxon>Echinocereeae</taxon>
        <taxon>Carnegiea</taxon>
    </lineage>
</organism>
<feature type="compositionally biased region" description="Polar residues" evidence="1">
    <location>
        <begin position="180"/>
        <end position="194"/>
    </location>
</feature>
<feature type="region of interest" description="Disordered" evidence="1">
    <location>
        <begin position="179"/>
        <end position="203"/>
    </location>
</feature>
<sequence>MSGNSSTSLLSFTNSENGGNDSVNQDTNVCDTSKPPSPHPVGGSKGDHPCNPIQKTSSSYAKAMKFIVGCSHQSSNSPTALRANPALLSSVPLANHEIGNPSSPDLRAHELPFFGPPSSPPTEHMDELTALCLVVKIVLETFGGADVKALVNVSNPSLPKEPMTTANQWIRHLNVPPTHTLAQSQDKASNSIGTSHEPPPNDLILAHPKEVPANVNVNDYEDSQDIILHEEEMADTFLNLDHIQDVDMRNLGPLEQHHAPVLAKENHAIYMLVHDLGKSKNILTKYQEIDHMVSKNWEISVKGSKMF</sequence>
<gene>
    <name evidence="2" type="ORF">Cgig2_029720</name>
</gene>